<comment type="cofactor">
    <cofactor evidence="6">
        <name>[2Fe-2S] cluster</name>
        <dbReference type="ChEBI" id="CHEBI:190135"/>
    </cofactor>
</comment>
<dbReference type="PANTHER" id="PTHR10371:SF3">
    <property type="entry name" value="NADH DEHYDROGENASE [UBIQUINONE] FLAVOPROTEIN 2, MITOCHONDRIAL"/>
    <property type="match status" value="1"/>
</dbReference>
<keyword evidence="5 7" id="KW-0411">Iron-sulfur</keyword>
<proteinExistence type="inferred from homology"/>
<organism evidence="8 9">
    <name type="scientific">Gemmatimonas groenlandica</name>
    <dbReference type="NCBI Taxonomy" id="2732249"/>
    <lineage>
        <taxon>Bacteria</taxon>
        <taxon>Pseudomonadati</taxon>
        <taxon>Gemmatimonadota</taxon>
        <taxon>Gemmatimonadia</taxon>
        <taxon>Gemmatimonadales</taxon>
        <taxon>Gemmatimonadaceae</taxon>
        <taxon>Gemmatimonas</taxon>
    </lineage>
</organism>
<dbReference type="PANTHER" id="PTHR10371">
    <property type="entry name" value="NADH DEHYDROGENASE UBIQUINONE FLAVOPROTEIN 2, MITOCHONDRIAL"/>
    <property type="match status" value="1"/>
</dbReference>
<dbReference type="EMBL" id="CP053085">
    <property type="protein sequence ID" value="QJR37312.1"/>
    <property type="molecule type" value="Genomic_DNA"/>
</dbReference>
<dbReference type="Proteomes" id="UP000500938">
    <property type="component" value="Chromosome"/>
</dbReference>
<evidence type="ECO:0000256" key="1">
    <source>
        <dbReference type="ARBA" id="ARBA00010643"/>
    </source>
</evidence>
<dbReference type="InterPro" id="IPR002023">
    <property type="entry name" value="NuoE-like"/>
</dbReference>
<dbReference type="SUPFAM" id="SSF52833">
    <property type="entry name" value="Thioredoxin-like"/>
    <property type="match status" value="1"/>
</dbReference>
<evidence type="ECO:0000256" key="5">
    <source>
        <dbReference type="ARBA" id="ARBA00023014"/>
    </source>
</evidence>
<evidence type="ECO:0000313" key="8">
    <source>
        <dbReference type="EMBL" id="QJR37312.1"/>
    </source>
</evidence>
<dbReference type="GO" id="GO:0046872">
    <property type="term" value="F:metal ion binding"/>
    <property type="evidence" value="ECO:0007669"/>
    <property type="project" value="UniProtKB-KW"/>
</dbReference>
<comment type="cofactor">
    <cofactor evidence="7">
        <name>[2Fe-2S] cluster</name>
        <dbReference type="ChEBI" id="CHEBI:190135"/>
    </cofactor>
    <text evidence="7">Binds 1 [2Fe-2S] cluster.</text>
</comment>
<dbReference type="Gene3D" id="3.40.30.10">
    <property type="entry name" value="Glutaredoxin"/>
    <property type="match status" value="1"/>
</dbReference>
<dbReference type="AlphaFoldDB" id="A0A6M4IWN9"/>
<dbReference type="PROSITE" id="PS01099">
    <property type="entry name" value="COMPLEX1_24K"/>
    <property type="match status" value="1"/>
</dbReference>
<dbReference type="InterPro" id="IPR041921">
    <property type="entry name" value="NuoE_N"/>
</dbReference>
<feature type="binding site" evidence="7">
    <location>
        <position position="129"/>
    </location>
    <ligand>
        <name>[2Fe-2S] cluster</name>
        <dbReference type="ChEBI" id="CHEBI:190135"/>
    </ligand>
</feature>
<evidence type="ECO:0000256" key="7">
    <source>
        <dbReference type="PIRSR" id="PIRSR000216-1"/>
    </source>
</evidence>
<feature type="binding site" evidence="7">
    <location>
        <position position="89"/>
    </location>
    <ligand>
        <name>[2Fe-2S] cluster</name>
        <dbReference type="ChEBI" id="CHEBI:190135"/>
    </ligand>
</feature>
<keyword evidence="3 7" id="KW-0479">Metal-binding</keyword>
<dbReference type="RefSeq" id="WP_171226746.1">
    <property type="nucleotide sequence ID" value="NZ_CP053085.1"/>
</dbReference>
<dbReference type="InterPro" id="IPR036249">
    <property type="entry name" value="Thioredoxin-like_sf"/>
</dbReference>
<gene>
    <name evidence="8" type="primary">nuoE</name>
    <name evidence="8" type="ORF">HKW67_18255</name>
</gene>
<reference evidence="8 9" key="1">
    <citation type="submission" date="2020-05" db="EMBL/GenBank/DDBJ databases">
        <title>Complete genome sequence of Gemmatimonas greenlandica TET16.</title>
        <authorList>
            <person name="Zeng Y."/>
        </authorList>
    </citation>
    <scope>NUCLEOTIDE SEQUENCE [LARGE SCALE GENOMIC DNA]</scope>
    <source>
        <strain evidence="8 9">TET16</strain>
    </source>
</reference>
<dbReference type="NCBIfam" id="NF005722">
    <property type="entry name" value="PRK07539.1-2"/>
    <property type="match status" value="1"/>
</dbReference>
<dbReference type="GO" id="GO:0051537">
    <property type="term" value="F:2 iron, 2 sulfur cluster binding"/>
    <property type="evidence" value="ECO:0007669"/>
    <property type="project" value="UniProtKB-KW"/>
</dbReference>
<dbReference type="Gene3D" id="1.10.10.1590">
    <property type="entry name" value="NADH-quinone oxidoreductase subunit E"/>
    <property type="match status" value="1"/>
</dbReference>
<dbReference type="PIRSF" id="PIRSF000216">
    <property type="entry name" value="NADH_DH_24kDa"/>
    <property type="match status" value="1"/>
</dbReference>
<feature type="binding site" evidence="7">
    <location>
        <position position="125"/>
    </location>
    <ligand>
        <name>[2Fe-2S] cluster</name>
        <dbReference type="ChEBI" id="CHEBI:190135"/>
    </ligand>
</feature>
<evidence type="ECO:0000256" key="3">
    <source>
        <dbReference type="ARBA" id="ARBA00022723"/>
    </source>
</evidence>
<keyword evidence="9" id="KW-1185">Reference proteome</keyword>
<sequence length="161" mass="17665">MTGLVQRLIPEFEQWKRRYPAGFDGSLSIPALRRIQEERGYIADEDISDLTAYLGVPRTQIDEVVAFYTQFTRVPLGTHHIQVCHNVSCSLRGAEGLVKHLCGRLGIKPGETSADGQFTLTTVECLASCGTAPMMMVGDAFYENLTPASVDALLTELRGTS</sequence>
<evidence type="ECO:0000256" key="2">
    <source>
        <dbReference type="ARBA" id="ARBA00022714"/>
    </source>
</evidence>
<dbReference type="EC" id="1.6.5.11" evidence="8"/>
<accession>A0A6M4IWN9</accession>
<dbReference type="GO" id="GO:0003954">
    <property type="term" value="F:NADH dehydrogenase activity"/>
    <property type="evidence" value="ECO:0007669"/>
    <property type="project" value="TreeGrafter"/>
</dbReference>
<keyword evidence="4 7" id="KW-0408">Iron</keyword>
<dbReference type="CDD" id="cd03064">
    <property type="entry name" value="TRX_Fd_NuoE"/>
    <property type="match status" value="1"/>
</dbReference>
<dbReference type="InterPro" id="IPR042128">
    <property type="entry name" value="NuoE_dom"/>
</dbReference>
<evidence type="ECO:0000256" key="6">
    <source>
        <dbReference type="ARBA" id="ARBA00034078"/>
    </source>
</evidence>
<keyword evidence="8" id="KW-0560">Oxidoreductase</keyword>
<feature type="binding site" evidence="7">
    <location>
        <position position="84"/>
    </location>
    <ligand>
        <name>[2Fe-2S] cluster</name>
        <dbReference type="ChEBI" id="CHEBI:190135"/>
    </ligand>
</feature>
<comment type="similarity">
    <text evidence="1">Belongs to the complex I 24 kDa subunit family.</text>
</comment>
<keyword evidence="2 7" id="KW-0001">2Fe-2S</keyword>
<dbReference type="Pfam" id="PF01257">
    <property type="entry name" value="2Fe-2S_thioredx"/>
    <property type="match status" value="1"/>
</dbReference>
<protein>
    <submittedName>
        <fullName evidence="8">NADH-quinone oxidoreductase subunit NuoE</fullName>
        <ecNumber evidence="8">1.6.5.11</ecNumber>
    </submittedName>
</protein>
<dbReference type="NCBIfam" id="TIGR01958">
    <property type="entry name" value="nuoE_fam"/>
    <property type="match status" value="1"/>
</dbReference>
<evidence type="ECO:0000313" key="9">
    <source>
        <dbReference type="Proteomes" id="UP000500938"/>
    </source>
</evidence>
<dbReference type="KEGG" id="ggr:HKW67_18255"/>
<name>A0A6M4IWN9_9BACT</name>
<evidence type="ECO:0000256" key="4">
    <source>
        <dbReference type="ARBA" id="ARBA00023004"/>
    </source>
</evidence>